<organism evidence="2 3">
    <name type="scientific">Sphaeroforma arctica JP610</name>
    <dbReference type="NCBI Taxonomy" id="667725"/>
    <lineage>
        <taxon>Eukaryota</taxon>
        <taxon>Ichthyosporea</taxon>
        <taxon>Ichthyophonida</taxon>
        <taxon>Sphaeroforma</taxon>
    </lineage>
</organism>
<feature type="compositionally biased region" description="Acidic residues" evidence="1">
    <location>
        <begin position="142"/>
        <end position="153"/>
    </location>
</feature>
<sequence length="188" mass="20466">MAKGKNKAANVTKAATRKAAGEVTEVTPTQVAPTLSKRKRKKFADSGVGESGGNVTTEPQKPPAKKAKARKGAAEKTQSSENSTSEEVRHALESDVSSPPVDTRTARRHDPTFHLIERDRRTFLKNYQPMWKAKQAAAADQGDGESGDDDLEDVPMAHNLLNQPQINVTEEQLRFVDIGPDDVDNPPL</sequence>
<dbReference type="EMBL" id="KQ241716">
    <property type="protein sequence ID" value="KNC85166.1"/>
    <property type="molecule type" value="Genomic_DNA"/>
</dbReference>
<name>A0A0L0G8G4_9EUKA</name>
<keyword evidence="3" id="KW-1185">Reference proteome</keyword>
<feature type="compositionally biased region" description="Low complexity" evidence="1">
    <location>
        <begin position="7"/>
        <end position="18"/>
    </location>
</feature>
<dbReference type="Proteomes" id="UP000054560">
    <property type="component" value="Unassembled WGS sequence"/>
</dbReference>
<protein>
    <submittedName>
        <fullName evidence="2">Uncharacterized protein</fullName>
    </submittedName>
</protein>
<evidence type="ECO:0000313" key="3">
    <source>
        <dbReference type="Proteomes" id="UP000054560"/>
    </source>
</evidence>
<gene>
    <name evidence="2" type="ORF">SARC_02623</name>
</gene>
<feature type="region of interest" description="Disordered" evidence="1">
    <location>
        <begin position="1"/>
        <end position="116"/>
    </location>
</feature>
<feature type="compositionally biased region" description="Basic and acidic residues" evidence="1">
    <location>
        <begin position="104"/>
        <end position="116"/>
    </location>
</feature>
<accession>A0A0L0G8G4</accession>
<proteinExistence type="predicted"/>
<evidence type="ECO:0000256" key="1">
    <source>
        <dbReference type="SAM" id="MobiDB-lite"/>
    </source>
</evidence>
<feature type="region of interest" description="Disordered" evidence="1">
    <location>
        <begin position="134"/>
        <end position="154"/>
    </location>
</feature>
<reference evidence="2 3" key="1">
    <citation type="submission" date="2011-02" db="EMBL/GenBank/DDBJ databases">
        <title>The Genome Sequence of Sphaeroforma arctica JP610.</title>
        <authorList>
            <consortium name="The Broad Institute Genome Sequencing Platform"/>
            <person name="Russ C."/>
            <person name="Cuomo C."/>
            <person name="Young S.K."/>
            <person name="Zeng Q."/>
            <person name="Gargeya S."/>
            <person name="Alvarado L."/>
            <person name="Berlin A."/>
            <person name="Chapman S.B."/>
            <person name="Chen Z."/>
            <person name="Freedman E."/>
            <person name="Gellesch M."/>
            <person name="Goldberg J."/>
            <person name="Griggs A."/>
            <person name="Gujja S."/>
            <person name="Heilman E."/>
            <person name="Heiman D."/>
            <person name="Howarth C."/>
            <person name="Mehta T."/>
            <person name="Neiman D."/>
            <person name="Pearson M."/>
            <person name="Roberts A."/>
            <person name="Saif S."/>
            <person name="Shea T."/>
            <person name="Shenoy N."/>
            <person name="Sisk P."/>
            <person name="Stolte C."/>
            <person name="Sykes S."/>
            <person name="White J."/>
            <person name="Yandava C."/>
            <person name="Burger G."/>
            <person name="Gray M.W."/>
            <person name="Holland P.W.H."/>
            <person name="King N."/>
            <person name="Lang F.B.F."/>
            <person name="Roger A.J."/>
            <person name="Ruiz-Trillo I."/>
            <person name="Haas B."/>
            <person name="Nusbaum C."/>
            <person name="Birren B."/>
        </authorList>
    </citation>
    <scope>NUCLEOTIDE SEQUENCE [LARGE SCALE GENOMIC DNA]</scope>
    <source>
        <strain evidence="2 3">JP610</strain>
    </source>
</reference>
<dbReference type="AlphaFoldDB" id="A0A0L0G8G4"/>
<dbReference type="RefSeq" id="XP_014159068.1">
    <property type="nucleotide sequence ID" value="XM_014303593.1"/>
</dbReference>
<dbReference type="GeneID" id="25903127"/>
<evidence type="ECO:0000313" key="2">
    <source>
        <dbReference type="EMBL" id="KNC85166.1"/>
    </source>
</evidence>